<protein>
    <submittedName>
        <fullName evidence="2">Uncharacterized protein</fullName>
    </submittedName>
</protein>
<evidence type="ECO:0000313" key="2">
    <source>
        <dbReference type="EMBL" id="JAH79388.1"/>
    </source>
</evidence>
<feature type="transmembrane region" description="Helical" evidence="1">
    <location>
        <begin position="21"/>
        <end position="37"/>
    </location>
</feature>
<sequence length="38" mass="4422">MRFCQNCFVQNIGGMFLSKPFGESFLKIIILMVLHVFL</sequence>
<evidence type="ECO:0000256" key="1">
    <source>
        <dbReference type="SAM" id="Phobius"/>
    </source>
</evidence>
<keyword evidence="1" id="KW-0472">Membrane</keyword>
<keyword evidence="1" id="KW-1133">Transmembrane helix</keyword>
<proteinExistence type="predicted"/>
<accession>A0A0E9VQ81</accession>
<reference evidence="2" key="1">
    <citation type="submission" date="2014-11" db="EMBL/GenBank/DDBJ databases">
        <authorList>
            <person name="Amaro Gonzalez C."/>
        </authorList>
    </citation>
    <scope>NUCLEOTIDE SEQUENCE</scope>
</reference>
<keyword evidence="1" id="KW-0812">Transmembrane</keyword>
<dbReference type="EMBL" id="GBXM01029189">
    <property type="protein sequence ID" value="JAH79388.1"/>
    <property type="molecule type" value="Transcribed_RNA"/>
</dbReference>
<dbReference type="AlphaFoldDB" id="A0A0E9VQ81"/>
<name>A0A0E9VQ81_ANGAN</name>
<organism evidence="2">
    <name type="scientific">Anguilla anguilla</name>
    <name type="common">European freshwater eel</name>
    <name type="synonym">Muraena anguilla</name>
    <dbReference type="NCBI Taxonomy" id="7936"/>
    <lineage>
        <taxon>Eukaryota</taxon>
        <taxon>Metazoa</taxon>
        <taxon>Chordata</taxon>
        <taxon>Craniata</taxon>
        <taxon>Vertebrata</taxon>
        <taxon>Euteleostomi</taxon>
        <taxon>Actinopterygii</taxon>
        <taxon>Neopterygii</taxon>
        <taxon>Teleostei</taxon>
        <taxon>Anguilliformes</taxon>
        <taxon>Anguillidae</taxon>
        <taxon>Anguilla</taxon>
    </lineage>
</organism>
<reference evidence="2" key="2">
    <citation type="journal article" date="2015" name="Fish Shellfish Immunol.">
        <title>Early steps in the European eel (Anguilla anguilla)-Vibrio vulnificus interaction in the gills: Role of the RtxA13 toxin.</title>
        <authorList>
            <person name="Callol A."/>
            <person name="Pajuelo D."/>
            <person name="Ebbesson L."/>
            <person name="Teles M."/>
            <person name="MacKenzie S."/>
            <person name="Amaro C."/>
        </authorList>
    </citation>
    <scope>NUCLEOTIDE SEQUENCE</scope>
</reference>